<keyword evidence="3" id="KW-1185">Reference proteome</keyword>
<organism evidence="2 3">
    <name type="scientific">Calycina marina</name>
    <dbReference type="NCBI Taxonomy" id="1763456"/>
    <lineage>
        <taxon>Eukaryota</taxon>
        <taxon>Fungi</taxon>
        <taxon>Dikarya</taxon>
        <taxon>Ascomycota</taxon>
        <taxon>Pezizomycotina</taxon>
        <taxon>Leotiomycetes</taxon>
        <taxon>Helotiales</taxon>
        <taxon>Pezizellaceae</taxon>
        <taxon>Calycina</taxon>
    </lineage>
</organism>
<dbReference type="Proteomes" id="UP000887226">
    <property type="component" value="Unassembled WGS sequence"/>
</dbReference>
<protein>
    <submittedName>
        <fullName evidence="2">Uncharacterized protein</fullName>
    </submittedName>
</protein>
<reference evidence="2" key="1">
    <citation type="journal article" date="2021" name="IMA Fungus">
        <title>Genomic characterization of three marine fungi, including Emericellopsis atlantica sp. nov. with signatures of a generalist lifestyle and marine biomass degradation.</title>
        <authorList>
            <person name="Hagestad O.C."/>
            <person name="Hou L."/>
            <person name="Andersen J.H."/>
            <person name="Hansen E.H."/>
            <person name="Altermark B."/>
            <person name="Li C."/>
            <person name="Kuhnert E."/>
            <person name="Cox R.J."/>
            <person name="Crous P.W."/>
            <person name="Spatafora J.W."/>
            <person name="Lail K."/>
            <person name="Amirebrahimi M."/>
            <person name="Lipzen A."/>
            <person name="Pangilinan J."/>
            <person name="Andreopoulos W."/>
            <person name="Hayes R.D."/>
            <person name="Ng V."/>
            <person name="Grigoriev I.V."/>
            <person name="Jackson S.A."/>
            <person name="Sutton T.D.S."/>
            <person name="Dobson A.D.W."/>
            <person name="Rama T."/>
        </authorList>
    </citation>
    <scope>NUCLEOTIDE SEQUENCE</scope>
    <source>
        <strain evidence="2">TRa3180A</strain>
    </source>
</reference>
<evidence type="ECO:0000313" key="3">
    <source>
        <dbReference type="Proteomes" id="UP000887226"/>
    </source>
</evidence>
<feature type="region of interest" description="Disordered" evidence="1">
    <location>
        <begin position="1"/>
        <end position="41"/>
    </location>
</feature>
<dbReference type="AlphaFoldDB" id="A0A9P7Z4P7"/>
<dbReference type="EMBL" id="MU253878">
    <property type="protein sequence ID" value="KAG9244865.1"/>
    <property type="molecule type" value="Genomic_DNA"/>
</dbReference>
<comment type="caution">
    <text evidence="2">The sequence shown here is derived from an EMBL/GenBank/DDBJ whole genome shotgun (WGS) entry which is preliminary data.</text>
</comment>
<evidence type="ECO:0000313" key="2">
    <source>
        <dbReference type="EMBL" id="KAG9244865.1"/>
    </source>
</evidence>
<evidence type="ECO:0000256" key="1">
    <source>
        <dbReference type="SAM" id="MobiDB-lite"/>
    </source>
</evidence>
<proteinExistence type="predicted"/>
<dbReference type="OrthoDB" id="3439049at2759"/>
<name>A0A9P7Z4P7_9HELO</name>
<gene>
    <name evidence="2" type="ORF">BJ878DRAFT_541853</name>
</gene>
<sequence>MVIVNGHSTSAAPNHHRQNRCRERPGSRTRRNKSRKSDLQSAIHDGIQEGIVDAHNSGVYLPSDRYVSPMLRQTFDQSWARWKLREAEEKEALALIEAAEQAEKLAMEREQIKLFGGDVGDDVSLCEPMLRVMSYLFGGIDYTDP</sequence>
<feature type="compositionally biased region" description="Polar residues" evidence="1">
    <location>
        <begin position="1"/>
        <end position="12"/>
    </location>
</feature>
<accession>A0A9P7Z4P7</accession>